<proteinExistence type="predicted"/>
<organism evidence="2 3">
    <name type="scientific">Nocardia albiluteola</name>
    <dbReference type="NCBI Taxonomy" id="2842303"/>
    <lineage>
        <taxon>Bacteria</taxon>
        <taxon>Bacillati</taxon>
        <taxon>Actinomycetota</taxon>
        <taxon>Actinomycetes</taxon>
        <taxon>Mycobacteriales</taxon>
        <taxon>Nocardiaceae</taxon>
        <taxon>Nocardia</taxon>
    </lineage>
</organism>
<dbReference type="EMBL" id="JAHKNI010000018">
    <property type="protein sequence ID" value="MBU3067043.1"/>
    <property type="molecule type" value="Genomic_DNA"/>
</dbReference>
<dbReference type="SUPFAM" id="SSF54909">
    <property type="entry name" value="Dimeric alpha+beta barrel"/>
    <property type="match status" value="1"/>
</dbReference>
<name>A0ABS6BA68_9NOCA</name>
<keyword evidence="3" id="KW-1185">Reference proteome</keyword>
<reference evidence="2 3" key="1">
    <citation type="submission" date="2021-06" db="EMBL/GenBank/DDBJ databases">
        <title>Actinomycetes sequencing.</title>
        <authorList>
            <person name="Shan Q."/>
        </authorList>
    </citation>
    <scope>NUCLEOTIDE SEQUENCE [LARGE SCALE GENOMIC DNA]</scope>
    <source>
        <strain evidence="2 3">NEAU-G5</strain>
    </source>
</reference>
<dbReference type="InterPro" id="IPR009799">
    <property type="entry name" value="EthD_dom"/>
</dbReference>
<dbReference type="Gene3D" id="3.30.70.100">
    <property type="match status" value="1"/>
</dbReference>
<dbReference type="RefSeq" id="WP_215923132.1">
    <property type="nucleotide sequence ID" value="NZ_JAHKNI010000018.1"/>
</dbReference>
<protein>
    <submittedName>
        <fullName evidence="2">EthD domain-containing protein</fullName>
    </submittedName>
</protein>
<evidence type="ECO:0000259" key="1">
    <source>
        <dbReference type="Pfam" id="PF07110"/>
    </source>
</evidence>
<gene>
    <name evidence="2" type="ORF">KO481_36675</name>
</gene>
<accession>A0ABS6BA68</accession>
<comment type="caution">
    <text evidence="2">The sequence shown here is derived from an EMBL/GenBank/DDBJ whole genome shotgun (WGS) entry which is preliminary data.</text>
</comment>
<evidence type="ECO:0000313" key="3">
    <source>
        <dbReference type="Proteomes" id="UP000733379"/>
    </source>
</evidence>
<dbReference type="InterPro" id="IPR011008">
    <property type="entry name" value="Dimeric_a/b-barrel"/>
</dbReference>
<dbReference type="Proteomes" id="UP000733379">
    <property type="component" value="Unassembled WGS sequence"/>
</dbReference>
<sequence length="107" mass="11958">MFKIIALLVKKPGLSTDQLIEHYEHQHVPLVTSLAPVPMGYRRNYVVSDDAAGDVDIITELSFPDRAAYESWVALMYAPGSGVAEDECTFLDRSRTRSFTVEEHVTA</sequence>
<dbReference type="Pfam" id="PF07110">
    <property type="entry name" value="EthD"/>
    <property type="match status" value="1"/>
</dbReference>
<feature type="domain" description="EthD" evidence="1">
    <location>
        <begin position="11"/>
        <end position="94"/>
    </location>
</feature>
<evidence type="ECO:0000313" key="2">
    <source>
        <dbReference type="EMBL" id="MBU3067043.1"/>
    </source>
</evidence>